<evidence type="ECO:0000256" key="5">
    <source>
        <dbReference type="ARBA" id="ARBA00023242"/>
    </source>
</evidence>
<evidence type="ECO:0000256" key="4">
    <source>
        <dbReference type="ARBA" id="ARBA00022705"/>
    </source>
</evidence>
<keyword evidence="5 6" id="KW-0539">Nucleus</keyword>
<evidence type="ECO:0000259" key="8">
    <source>
        <dbReference type="Pfam" id="PF22062"/>
    </source>
</evidence>
<keyword evidence="4 6" id="KW-0235">DNA replication</keyword>
<dbReference type="PIRSF" id="PIRSF018300">
    <property type="entry name" value="DNA_pol_alph_2"/>
    <property type="match status" value="1"/>
</dbReference>
<dbReference type="AlphaFoldDB" id="A0A9P6DZQ1"/>
<evidence type="ECO:0000256" key="3">
    <source>
        <dbReference type="ARBA" id="ARBA00018596"/>
    </source>
</evidence>
<dbReference type="Pfam" id="PF04042">
    <property type="entry name" value="DNA_pol_E_B"/>
    <property type="match status" value="1"/>
</dbReference>
<dbReference type="GO" id="GO:0006270">
    <property type="term" value="P:DNA replication initiation"/>
    <property type="evidence" value="ECO:0007669"/>
    <property type="project" value="TreeGrafter"/>
</dbReference>
<evidence type="ECO:0000313" key="9">
    <source>
        <dbReference type="EMBL" id="KAF9517254.1"/>
    </source>
</evidence>
<dbReference type="GO" id="GO:0005658">
    <property type="term" value="C:alpha DNA polymerase:primase complex"/>
    <property type="evidence" value="ECO:0007669"/>
    <property type="project" value="TreeGrafter"/>
</dbReference>
<evidence type="ECO:0000256" key="6">
    <source>
        <dbReference type="PIRNR" id="PIRNR018300"/>
    </source>
</evidence>
<accession>A0A9P6DZQ1</accession>
<dbReference type="GO" id="GO:0003677">
    <property type="term" value="F:DNA binding"/>
    <property type="evidence" value="ECO:0007669"/>
    <property type="project" value="InterPro"/>
</dbReference>
<comment type="subcellular location">
    <subcellularLocation>
        <location evidence="1 6">Nucleus</location>
    </subcellularLocation>
</comment>
<keyword evidence="10" id="KW-1185">Reference proteome</keyword>
<dbReference type="Gene3D" id="3.60.21.60">
    <property type="match status" value="2"/>
</dbReference>
<organism evidence="9 10">
    <name type="scientific">Hydnum rufescens UP504</name>
    <dbReference type="NCBI Taxonomy" id="1448309"/>
    <lineage>
        <taxon>Eukaryota</taxon>
        <taxon>Fungi</taxon>
        <taxon>Dikarya</taxon>
        <taxon>Basidiomycota</taxon>
        <taxon>Agaricomycotina</taxon>
        <taxon>Agaricomycetes</taxon>
        <taxon>Cantharellales</taxon>
        <taxon>Hydnaceae</taxon>
        <taxon>Hydnum</taxon>
    </lineage>
</organism>
<dbReference type="InterPro" id="IPR054300">
    <property type="entry name" value="OB_DPOA2"/>
</dbReference>
<comment type="similarity">
    <text evidence="2 6">Belongs to the DNA polymerase alpha subunit B family.</text>
</comment>
<evidence type="ECO:0000256" key="2">
    <source>
        <dbReference type="ARBA" id="ARBA00007299"/>
    </source>
</evidence>
<feature type="domain" description="DNA polymerase alpha/delta/epsilon subunit B" evidence="7">
    <location>
        <begin position="305"/>
        <end position="543"/>
    </location>
</feature>
<protein>
    <recommendedName>
        <fullName evidence="3 6">DNA polymerase alpha subunit B</fullName>
    </recommendedName>
</protein>
<dbReference type="EMBL" id="MU128933">
    <property type="protein sequence ID" value="KAF9517254.1"/>
    <property type="molecule type" value="Genomic_DNA"/>
</dbReference>
<evidence type="ECO:0000259" key="7">
    <source>
        <dbReference type="Pfam" id="PF04042"/>
    </source>
</evidence>
<dbReference type="Proteomes" id="UP000886523">
    <property type="component" value="Unassembled WGS sequence"/>
</dbReference>
<dbReference type="InterPro" id="IPR016722">
    <property type="entry name" value="DNA_pol_alpha_bsu"/>
</dbReference>
<dbReference type="PANTHER" id="PTHR23061">
    <property type="entry name" value="DNA POLYMERASE 2 ALPHA 70 KDA SUBUNIT"/>
    <property type="match status" value="1"/>
</dbReference>
<dbReference type="InterPro" id="IPR007185">
    <property type="entry name" value="DNA_pol_a/d/e_bsu"/>
</dbReference>
<comment type="function">
    <text evidence="6">Accessory subunit of the DNA polymerase alpha complex (also known as the alpha DNA polymerase-primase complex) which plays an essential role in the initiation of DNA synthesis.</text>
</comment>
<dbReference type="OrthoDB" id="336885at2759"/>
<dbReference type="Pfam" id="PF22062">
    <property type="entry name" value="OB_DPOA2"/>
    <property type="match status" value="1"/>
</dbReference>
<comment type="caution">
    <text evidence="9">The sequence shown here is derived from an EMBL/GenBank/DDBJ whole genome shotgun (WGS) entry which is preliminary data.</text>
</comment>
<feature type="domain" description="DNA polymerase alpha subunit B OB" evidence="8">
    <location>
        <begin position="166"/>
        <end position="278"/>
    </location>
</feature>
<evidence type="ECO:0000313" key="10">
    <source>
        <dbReference type="Proteomes" id="UP000886523"/>
    </source>
</evidence>
<evidence type="ECO:0000256" key="1">
    <source>
        <dbReference type="ARBA" id="ARBA00004123"/>
    </source>
</evidence>
<sequence length="598" mass="65792">MATDKTRKELEEHFQSAVQSEDVMGECLQMCTLFDLSPEDLFYKWEAFSYSGSVKDRMISTLTIDGAKELHAYLRQQRAAQAAVSTPAMPKVKTLPKSVLRGFGGTSKMSPSPFRTPQPMKTRIVRVPDTPTIVNHRPKAQYIPPTNLTEYKYLYMRERIPERSGALDDLIEDFAELVKSRYGVKALGDPSSGTEADTLVVGRICSDSDEKLNESSILLEPSRILGSGRRVPLSFLPSCTFRTDITGRSTVGLFPGQIVLLKGQNGDRKRFLASEVWSLPRLLAPSREIPPPGAALESDDPTDLIVACGPFSFDRDLEFQPLAKLLQQVEKHQPSVLILLGPFLDVQNELIKTANISVPLAETFQSQISAKLDSLLVAVPGISIFLVPSVRDIVHDHVAVPQSAFDKEQLGLSQHIVTLPNPSVFRINGVSIGVSSTDILMHLNSQQINKRLAAAPLPATVTKQSPPVPNQAADAMIHLSRHILEQRSFYPLFPVPHQLSSSVNLDITHSYLLRLGQGDGDRDGLEGTAPDVLILPSRLKHFHRAVDCTLVVNPGFATRGQDFQTYAKISLPSVSSLRSLENANLANLATVEIVKMDD</sequence>
<proteinExistence type="inferred from homology"/>
<gene>
    <name evidence="9" type="ORF">BS47DRAFT_1340008</name>
</gene>
<reference evidence="9" key="1">
    <citation type="journal article" date="2020" name="Nat. Commun.">
        <title>Large-scale genome sequencing of mycorrhizal fungi provides insights into the early evolution of symbiotic traits.</title>
        <authorList>
            <person name="Miyauchi S."/>
            <person name="Kiss E."/>
            <person name="Kuo A."/>
            <person name="Drula E."/>
            <person name="Kohler A."/>
            <person name="Sanchez-Garcia M."/>
            <person name="Morin E."/>
            <person name="Andreopoulos B."/>
            <person name="Barry K.W."/>
            <person name="Bonito G."/>
            <person name="Buee M."/>
            <person name="Carver A."/>
            <person name="Chen C."/>
            <person name="Cichocki N."/>
            <person name="Clum A."/>
            <person name="Culley D."/>
            <person name="Crous P.W."/>
            <person name="Fauchery L."/>
            <person name="Girlanda M."/>
            <person name="Hayes R.D."/>
            <person name="Keri Z."/>
            <person name="LaButti K."/>
            <person name="Lipzen A."/>
            <person name="Lombard V."/>
            <person name="Magnuson J."/>
            <person name="Maillard F."/>
            <person name="Murat C."/>
            <person name="Nolan M."/>
            <person name="Ohm R.A."/>
            <person name="Pangilinan J."/>
            <person name="Pereira M.F."/>
            <person name="Perotto S."/>
            <person name="Peter M."/>
            <person name="Pfister S."/>
            <person name="Riley R."/>
            <person name="Sitrit Y."/>
            <person name="Stielow J.B."/>
            <person name="Szollosi G."/>
            <person name="Zifcakova L."/>
            <person name="Stursova M."/>
            <person name="Spatafora J.W."/>
            <person name="Tedersoo L."/>
            <person name="Vaario L.M."/>
            <person name="Yamada A."/>
            <person name="Yan M."/>
            <person name="Wang P."/>
            <person name="Xu J."/>
            <person name="Bruns T."/>
            <person name="Baldrian P."/>
            <person name="Vilgalys R."/>
            <person name="Dunand C."/>
            <person name="Henrissat B."/>
            <person name="Grigoriev I.V."/>
            <person name="Hibbett D."/>
            <person name="Nagy L.G."/>
            <person name="Martin F.M."/>
        </authorList>
    </citation>
    <scope>NUCLEOTIDE SEQUENCE</scope>
    <source>
        <strain evidence="9">UP504</strain>
    </source>
</reference>
<dbReference type="PANTHER" id="PTHR23061:SF12">
    <property type="entry name" value="DNA POLYMERASE ALPHA SUBUNIT B"/>
    <property type="match status" value="1"/>
</dbReference>
<name>A0A9P6DZQ1_9AGAM</name>